<reference evidence="2" key="2">
    <citation type="submission" date="2015-01" db="EMBL/GenBank/DDBJ databases">
        <title>Evolutionary Origins and Diversification of the Mycorrhizal Mutualists.</title>
        <authorList>
            <consortium name="DOE Joint Genome Institute"/>
            <consortium name="Mycorrhizal Genomics Consortium"/>
            <person name="Kohler A."/>
            <person name="Kuo A."/>
            <person name="Nagy L.G."/>
            <person name="Floudas D."/>
            <person name="Copeland A."/>
            <person name="Barry K.W."/>
            <person name="Cichocki N."/>
            <person name="Veneault-Fourrey C."/>
            <person name="LaButti K."/>
            <person name="Lindquist E.A."/>
            <person name="Lipzen A."/>
            <person name="Lundell T."/>
            <person name="Morin E."/>
            <person name="Murat C."/>
            <person name="Riley R."/>
            <person name="Ohm R."/>
            <person name="Sun H."/>
            <person name="Tunlid A."/>
            <person name="Henrissat B."/>
            <person name="Grigoriev I.V."/>
            <person name="Hibbett D.S."/>
            <person name="Martin F."/>
        </authorList>
    </citation>
    <scope>NUCLEOTIDE SEQUENCE [LARGE SCALE GENOMIC DNA]</scope>
    <source>
        <strain evidence="2">UH-Slu-Lm8-n1</strain>
    </source>
</reference>
<sequence length="250" mass="27643">MSRKHAWDLALEDAIKHSALVDRLHLQRHRPLRNRSCPGARAAFDVASMFTNQDSTITHFLLLIKAIALFNADQQEEAMLLVKELAAACPNADLLGCRVVETYLRIELGTKALGDARHDEAADHFTAAVNAGVPSSTPIHQIYEDLVVLFGWDLESLLLTAHQKRCQAFLSAGKSVEALEAHAYMMDAIDETAKASCLNWSKEFKEQCSALAARDDRILSAEIPGQEQDGYDTEPNFFHGMHQATTSTTP</sequence>
<evidence type="ECO:0000313" key="1">
    <source>
        <dbReference type="EMBL" id="KIK35355.1"/>
    </source>
</evidence>
<dbReference type="AlphaFoldDB" id="A0A0C9ZCX3"/>
<dbReference type="Proteomes" id="UP000054485">
    <property type="component" value="Unassembled WGS sequence"/>
</dbReference>
<protein>
    <submittedName>
        <fullName evidence="1">Uncharacterized protein</fullName>
    </submittedName>
</protein>
<dbReference type="OrthoDB" id="2676195at2759"/>
<dbReference type="STRING" id="930992.A0A0C9ZCX3"/>
<dbReference type="InParanoid" id="A0A0C9ZCX3"/>
<dbReference type="HOGENOM" id="CLU_095792_0_0_1"/>
<gene>
    <name evidence="1" type="ORF">CY34DRAFT_587347</name>
</gene>
<name>A0A0C9ZCX3_9AGAM</name>
<evidence type="ECO:0000313" key="2">
    <source>
        <dbReference type="Proteomes" id="UP000054485"/>
    </source>
</evidence>
<accession>A0A0C9ZCX3</accession>
<reference evidence="1 2" key="1">
    <citation type="submission" date="2014-04" db="EMBL/GenBank/DDBJ databases">
        <authorList>
            <consortium name="DOE Joint Genome Institute"/>
            <person name="Kuo A."/>
            <person name="Ruytinx J."/>
            <person name="Rineau F."/>
            <person name="Colpaert J."/>
            <person name="Kohler A."/>
            <person name="Nagy L.G."/>
            <person name="Floudas D."/>
            <person name="Copeland A."/>
            <person name="Barry K.W."/>
            <person name="Cichocki N."/>
            <person name="Veneault-Fourrey C."/>
            <person name="LaButti K."/>
            <person name="Lindquist E.A."/>
            <person name="Lipzen A."/>
            <person name="Lundell T."/>
            <person name="Morin E."/>
            <person name="Murat C."/>
            <person name="Sun H."/>
            <person name="Tunlid A."/>
            <person name="Henrissat B."/>
            <person name="Grigoriev I.V."/>
            <person name="Hibbett D.S."/>
            <person name="Martin F."/>
            <person name="Nordberg H.P."/>
            <person name="Cantor M.N."/>
            <person name="Hua S.X."/>
        </authorList>
    </citation>
    <scope>NUCLEOTIDE SEQUENCE [LARGE SCALE GENOMIC DNA]</scope>
    <source>
        <strain evidence="1 2">UH-Slu-Lm8-n1</strain>
    </source>
</reference>
<keyword evidence="2" id="KW-1185">Reference proteome</keyword>
<organism evidence="1 2">
    <name type="scientific">Suillus luteus UH-Slu-Lm8-n1</name>
    <dbReference type="NCBI Taxonomy" id="930992"/>
    <lineage>
        <taxon>Eukaryota</taxon>
        <taxon>Fungi</taxon>
        <taxon>Dikarya</taxon>
        <taxon>Basidiomycota</taxon>
        <taxon>Agaricomycotina</taxon>
        <taxon>Agaricomycetes</taxon>
        <taxon>Agaricomycetidae</taxon>
        <taxon>Boletales</taxon>
        <taxon>Suillineae</taxon>
        <taxon>Suillaceae</taxon>
        <taxon>Suillus</taxon>
    </lineage>
</organism>
<proteinExistence type="predicted"/>
<dbReference type="EMBL" id="KN835633">
    <property type="protein sequence ID" value="KIK35355.1"/>
    <property type="molecule type" value="Genomic_DNA"/>
</dbReference>